<dbReference type="AlphaFoldDB" id="A0A914RP60"/>
<dbReference type="PANTHER" id="PTHR21724">
    <property type="entry name" value="SHKT DOMAIN-CONTAINING PROTEIN"/>
    <property type="match status" value="1"/>
</dbReference>
<feature type="region of interest" description="Disordered" evidence="2">
    <location>
        <begin position="1"/>
        <end position="20"/>
    </location>
</feature>
<evidence type="ECO:0000256" key="1">
    <source>
        <dbReference type="PROSITE-ProRule" id="PRU01005"/>
    </source>
</evidence>
<feature type="domain" description="ShKT" evidence="3">
    <location>
        <begin position="32"/>
        <end position="66"/>
    </location>
</feature>
<feature type="domain" description="ShKT" evidence="3">
    <location>
        <begin position="99"/>
        <end position="133"/>
    </location>
</feature>
<keyword evidence="1" id="KW-1015">Disulfide bond</keyword>
<dbReference type="PANTHER" id="PTHR21724:SF109">
    <property type="entry name" value="SHKT DOMAIN-CONTAINING PROTEIN"/>
    <property type="match status" value="1"/>
</dbReference>
<dbReference type="SMART" id="SM00254">
    <property type="entry name" value="ShKT"/>
    <property type="match status" value="3"/>
</dbReference>
<sequence length="183" mass="21076">MPMPHNTRRKKLSKRVKQPSPTLLTKNKTRICKDSHKLCCFWAMAGECDNNPYWMRIHCAKTCGTLMKAKDRIPPTTTTSTKTTTTTTTKATTTTTEACFNHNIYCQFWADFGECESNPYWMKSNCQKACKTCAQIMEKIYAPTPRQDCVDEHKNCAYWALSGQCEANPNWMQSFCRRSCHLC</sequence>
<name>A0A914RP60_PAREQ</name>
<reference evidence="5" key="1">
    <citation type="submission" date="2022-11" db="UniProtKB">
        <authorList>
            <consortium name="WormBaseParasite"/>
        </authorList>
    </citation>
    <scope>IDENTIFICATION</scope>
</reference>
<feature type="disulfide bond" evidence="1">
    <location>
        <begin position="99"/>
        <end position="133"/>
    </location>
</feature>
<keyword evidence="4" id="KW-1185">Reference proteome</keyword>
<proteinExistence type="predicted"/>
<dbReference type="Gene3D" id="1.10.10.1940">
    <property type="match status" value="2"/>
</dbReference>
<feature type="compositionally biased region" description="Basic residues" evidence="2">
    <location>
        <begin position="1"/>
        <end position="17"/>
    </location>
</feature>
<feature type="disulfide bond" evidence="1">
    <location>
        <begin position="149"/>
        <end position="183"/>
    </location>
</feature>
<evidence type="ECO:0000313" key="5">
    <source>
        <dbReference type="WBParaSite" id="PEQ_0000828901-mRNA-1"/>
    </source>
</evidence>
<dbReference type="InterPro" id="IPR003582">
    <property type="entry name" value="ShKT_dom"/>
</dbReference>
<dbReference type="Pfam" id="PF01549">
    <property type="entry name" value="ShK"/>
    <property type="match status" value="3"/>
</dbReference>
<evidence type="ECO:0000256" key="2">
    <source>
        <dbReference type="SAM" id="MobiDB-lite"/>
    </source>
</evidence>
<comment type="caution">
    <text evidence="1">Lacks conserved residue(s) required for the propagation of feature annotation.</text>
</comment>
<organism evidence="4 5">
    <name type="scientific">Parascaris equorum</name>
    <name type="common">Equine roundworm</name>
    <dbReference type="NCBI Taxonomy" id="6256"/>
    <lineage>
        <taxon>Eukaryota</taxon>
        <taxon>Metazoa</taxon>
        <taxon>Ecdysozoa</taxon>
        <taxon>Nematoda</taxon>
        <taxon>Chromadorea</taxon>
        <taxon>Rhabditida</taxon>
        <taxon>Spirurina</taxon>
        <taxon>Ascaridomorpha</taxon>
        <taxon>Ascaridoidea</taxon>
        <taxon>Ascarididae</taxon>
        <taxon>Parascaris</taxon>
    </lineage>
</organism>
<feature type="domain" description="ShKT" evidence="3">
    <location>
        <begin position="149"/>
        <end position="183"/>
    </location>
</feature>
<evidence type="ECO:0000313" key="4">
    <source>
        <dbReference type="Proteomes" id="UP000887564"/>
    </source>
</evidence>
<protein>
    <submittedName>
        <fullName evidence="5">ShKT domain-containing protein</fullName>
    </submittedName>
</protein>
<dbReference type="PROSITE" id="PS51670">
    <property type="entry name" value="SHKT"/>
    <property type="match status" value="3"/>
</dbReference>
<accession>A0A914RP60</accession>
<dbReference type="WBParaSite" id="PEQ_0000828901-mRNA-1">
    <property type="protein sequence ID" value="PEQ_0000828901-mRNA-1"/>
    <property type="gene ID" value="PEQ_0000828901"/>
</dbReference>
<evidence type="ECO:0000259" key="3">
    <source>
        <dbReference type="PROSITE" id="PS51670"/>
    </source>
</evidence>
<dbReference type="Proteomes" id="UP000887564">
    <property type="component" value="Unplaced"/>
</dbReference>